<dbReference type="GO" id="GO:0043565">
    <property type="term" value="F:sequence-specific DNA binding"/>
    <property type="evidence" value="ECO:0007669"/>
    <property type="project" value="TreeGrafter"/>
</dbReference>
<keyword evidence="2" id="KW-0805">Transcription regulation</keyword>
<dbReference type="Proteomes" id="UP000252458">
    <property type="component" value="Unassembled WGS sequence"/>
</dbReference>
<accession>A0A365QGI6</accession>
<comment type="similarity">
    <text evidence="1">Belongs to the LysR transcriptional regulatory family.</text>
</comment>
<dbReference type="InterPro" id="IPR000847">
    <property type="entry name" value="LysR_HTH_N"/>
</dbReference>
<dbReference type="InterPro" id="IPR036390">
    <property type="entry name" value="WH_DNA-bd_sf"/>
</dbReference>
<evidence type="ECO:0000256" key="3">
    <source>
        <dbReference type="ARBA" id="ARBA00023125"/>
    </source>
</evidence>
<organism evidence="6 7">
    <name type="scientific">Burkholderia reimsis</name>
    <dbReference type="NCBI Taxonomy" id="2234132"/>
    <lineage>
        <taxon>Bacteria</taxon>
        <taxon>Pseudomonadati</taxon>
        <taxon>Pseudomonadota</taxon>
        <taxon>Betaproteobacteria</taxon>
        <taxon>Burkholderiales</taxon>
        <taxon>Burkholderiaceae</taxon>
        <taxon>Burkholderia</taxon>
    </lineage>
</organism>
<dbReference type="AlphaFoldDB" id="A0A365QGI6"/>
<keyword evidence="4" id="KW-0804">Transcription</keyword>
<protein>
    <submittedName>
        <fullName evidence="6">LysR family transcriptional regulator</fullName>
    </submittedName>
</protein>
<dbReference type="SUPFAM" id="SSF53850">
    <property type="entry name" value="Periplasmic binding protein-like II"/>
    <property type="match status" value="1"/>
</dbReference>
<dbReference type="Gene3D" id="1.10.10.10">
    <property type="entry name" value="Winged helix-like DNA-binding domain superfamily/Winged helix DNA-binding domain"/>
    <property type="match status" value="1"/>
</dbReference>
<dbReference type="PROSITE" id="PS50931">
    <property type="entry name" value="HTH_LYSR"/>
    <property type="match status" value="1"/>
</dbReference>
<keyword evidence="7" id="KW-1185">Reference proteome</keyword>
<dbReference type="Gene3D" id="3.40.190.290">
    <property type="match status" value="1"/>
</dbReference>
<dbReference type="RefSeq" id="WP_113048111.1">
    <property type="nucleotide sequence ID" value="NZ_QMFZ01000083.1"/>
</dbReference>
<dbReference type="GO" id="GO:0003700">
    <property type="term" value="F:DNA-binding transcription factor activity"/>
    <property type="evidence" value="ECO:0007669"/>
    <property type="project" value="InterPro"/>
</dbReference>
<name>A0A365QGI6_9BURK</name>
<dbReference type="Pfam" id="PF03466">
    <property type="entry name" value="LysR_substrate"/>
    <property type="match status" value="1"/>
</dbReference>
<dbReference type="Pfam" id="PF00126">
    <property type="entry name" value="HTH_1"/>
    <property type="match status" value="1"/>
</dbReference>
<gene>
    <name evidence="6" type="ORF">DPV79_40880</name>
</gene>
<sequence>MQSSLANSQATCDLNDLRLVAAIHETGSLSGAARRLGLNHATIFRRITAVESCLGVRLFDRQRGRYSATPAGEELAMAGAEIDALAAKSLRLVAGQDMRPSGIVRIATTESFVDSVLPPILRRCRTTYPEIRFDVLSSNMMHDLSRGEADIAIRPAQRAPENLIAKKIGDLVFAVYGSRAYLNASPAADWHTHEWIALEATQSQHRVLTWMEKLQPPERIAFVFSTFISMCAACVRGLGLAVLPCFLADTRPELVKLETLPEDCWSQIWLLVHPDRYRTARVKTVFTLLHQALVDEADLIAGKTKNIETHAIFTDQVAG</sequence>
<evidence type="ECO:0000256" key="2">
    <source>
        <dbReference type="ARBA" id="ARBA00023015"/>
    </source>
</evidence>
<feature type="domain" description="HTH lysR-type" evidence="5">
    <location>
        <begin position="13"/>
        <end position="69"/>
    </location>
</feature>
<proteinExistence type="inferred from homology"/>
<comment type="caution">
    <text evidence="6">The sequence shown here is derived from an EMBL/GenBank/DDBJ whole genome shotgun (WGS) entry which is preliminary data.</text>
</comment>
<evidence type="ECO:0000259" key="5">
    <source>
        <dbReference type="PROSITE" id="PS50931"/>
    </source>
</evidence>
<dbReference type="EMBL" id="QMFZ01000083">
    <property type="protein sequence ID" value="RBB31509.1"/>
    <property type="molecule type" value="Genomic_DNA"/>
</dbReference>
<evidence type="ECO:0000256" key="1">
    <source>
        <dbReference type="ARBA" id="ARBA00009437"/>
    </source>
</evidence>
<evidence type="ECO:0000313" key="7">
    <source>
        <dbReference type="Proteomes" id="UP000252458"/>
    </source>
</evidence>
<evidence type="ECO:0000313" key="6">
    <source>
        <dbReference type="EMBL" id="RBB31509.1"/>
    </source>
</evidence>
<keyword evidence="3" id="KW-0238">DNA-binding</keyword>
<dbReference type="InterPro" id="IPR036388">
    <property type="entry name" value="WH-like_DNA-bd_sf"/>
</dbReference>
<evidence type="ECO:0000256" key="4">
    <source>
        <dbReference type="ARBA" id="ARBA00023163"/>
    </source>
</evidence>
<dbReference type="PANTHER" id="PTHR30537">
    <property type="entry name" value="HTH-TYPE TRANSCRIPTIONAL REGULATOR"/>
    <property type="match status" value="1"/>
</dbReference>
<dbReference type="GO" id="GO:0006351">
    <property type="term" value="P:DNA-templated transcription"/>
    <property type="evidence" value="ECO:0007669"/>
    <property type="project" value="TreeGrafter"/>
</dbReference>
<dbReference type="PANTHER" id="PTHR30537:SF3">
    <property type="entry name" value="TRANSCRIPTIONAL REGULATORY PROTEIN"/>
    <property type="match status" value="1"/>
</dbReference>
<dbReference type="InterPro" id="IPR058163">
    <property type="entry name" value="LysR-type_TF_proteobact-type"/>
</dbReference>
<dbReference type="InterPro" id="IPR005119">
    <property type="entry name" value="LysR_subst-bd"/>
</dbReference>
<reference evidence="6 7" key="1">
    <citation type="submission" date="2018-06" db="EMBL/GenBank/DDBJ databases">
        <title>Draft genome sequence of Burkholderia reimsis strain BE51 isolated from a French agricultural soil.</title>
        <authorList>
            <person name="Esmaeel Q."/>
        </authorList>
    </citation>
    <scope>NUCLEOTIDE SEQUENCE [LARGE SCALE GENOMIC DNA]</scope>
    <source>
        <strain evidence="6 7">BE51</strain>
    </source>
</reference>
<dbReference type="SUPFAM" id="SSF46785">
    <property type="entry name" value="Winged helix' DNA-binding domain"/>
    <property type="match status" value="1"/>
</dbReference>